<feature type="signal peptide" evidence="11">
    <location>
        <begin position="1"/>
        <end position="20"/>
    </location>
</feature>
<protein>
    <submittedName>
        <fullName evidence="13">Porin</fullName>
    </submittedName>
</protein>
<keyword evidence="7" id="KW-0406">Ion transport</keyword>
<dbReference type="GO" id="GO:0046930">
    <property type="term" value="C:pore complex"/>
    <property type="evidence" value="ECO:0007669"/>
    <property type="project" value="UniProtKB-KW"/>
</dbReference>
<dbReference type="InterPro" id="IPR023614">
    <property type="entry name" value="Porin_dom_sf"/>
</dbReference>
<evidence type="ECO:0000259" key="12">
    <source>
        <dbReference type="Pfam" id="PF13609"/>
    </source>
</evidence>
<dbReference type="KEGG" id="achi:CDG60_10025"/>
<dbReference type="GO" id="GO:0015288">
    <property type="term" value="F:porin activity"/>
    <property type="evidence" value="ECO:0007669"/>
    <property type="project" value="UniProtKB-KW"/>
</dbReference>
<proteinExistence type="predicted"/>
<evidence type="ECO:0000256" key="8">
    <source>
        <dbReference type="ARBA" id="ARBA00023114"/>
    </source>
</evidence>
<comment type="subcellular location">
    <subcellularLocation>
        <location evidence="1">Cell outer membrane</location>
        <topology evidence="1">Multi-pass membrane protein</topology>
    </subcellularLocation>
</comment>
<dbReference type="PANTHER" id="PTHR34501">
    <property type="entry name" value="PROTEIN YDDL-RELATED"/>
    <property type="match status" value="1"/>
</dbReference>
<accession>A0A3B7LY13</accession>
<evidence type="ECO:0000256" key="3">
    <source>
        <dbReference type="ARBA" id="ARBA00022448"/>
    </source>
</evidence>
<evidence type="ECO:0000256" key="2">
    <source>
        <dbReference type="ARBA" id="ARBA00011233"/>
    </source>
</evidence>
<dbReference type="PANTHER" id="PTHR34501:SF9">
    <property type="entry name" value="MAJOR OUTER MEMBRANE PROTEIN P.IA"/>
    <property type="match status" value="1"/>
</dbReference>
<dbReference type="InterPro" id="IPR050298">
    <property type="entry name" value="Gram-neg_bact_OMP"/>
</dbReference>
<keyword evidence="4" id="KW-1134">Transmembrane beta strand</keyword>
<dbReference type="GO" id="GO:0006811">
    <property type="term" value="P:monoatomic ion transport"/>
    <property type="evidence" value="ECO:0007669"/>
    <property type="project" value="UniProtKB-KW"/>
</dbReference>
<evidence type="ECO:0000256" key="6">
    <source>
        <dbReference type="ARBA" id="ARBA00022729"/>
    </source>
</evidence>
<evidence type="ECO:0000313" key="14">
    <source>
        <dbReference type="Proteomes" id="UP000263753"/>
    </source>
</evidence>
<keyword evidence="5" id="KW-0812">Transmembrane</keyword>
<evidence type="ECO:0000313" key="13">
    <source>
        <dbReference type="EMBL" id="AXY56864.1"/>
    </source>
</evidence>
<keyword evidence="3" id="KW-0813">Transport</keyword>
<keyword evidence="8" id="KW-0626">Porin</keyword>
<dbReference type="SUPFAM" id="SSF56935">
    <property type="entry name" value="Porins"/>
    <property type="match status" value="1"/>
</dbReference>
<dbReference type="RefSeq" id="WP_087512235.1">
    <property type="nucleotide sequence ID" value="NZ_CP032134.1"/>
</dbReference>
<keyword evidence="6 11" id="KW-0732">Signal</keyword>
<dbReference type="InterPro" id="IPR033900">
    <property type="entry name" value="Gram_neg_porin_domain"/>
</dbReference>
<comment type="subunit">
    <text evidence="2">Homotrimer.</text>
</comment>
<sequence length="350" mass="37749">MKKLLLAAAVSTLSLSAAQAAPTLYGKVNVSVDQFDNKSFGTENVTEVNSNASRIGVKGEEKISDKLSAVYLAEWEISVDGDEDDSQTFKKRNIFGGLKWADIGTLKVGNYDSYFKSAAASKNDIFNDHAFDITSMIYGEERLKNVIGFETDPKLLAGIGFNLMLQQGEENKKDGDNGIGDAISSSITYENKDLGLAVALGADFDVKGKYSASTFGSTKQATDAFRLAGSYDLGKVGVAGLGLNALYQTAEATSDEGKAANLEEDAWVINAAYKIAETPVTVKAQYQSADTSEKGQKDKTVDQYGLGVDYTLNKQAKLYGLVAQQKRDWTTTKTPEKKQTVFGVGLELNF</sequence>
<reference evidence="14" key="1">
    <citation type="submission" date="2018-09" db="EMBL/GenBank/DDBJ databases">
        <title>The complete genome of Acinetobacter sp. strain WCHAc010005.</title>
        <authorList>
            <person name="Hu Y."/>
            <person name="Long H."/>
            <person name="Feng Y."/>
            <person name="Zong Z."/>
        </authorList>
    </citation>
    <scope>NUCLEOTIDE SEQUENCE [LARGE SCALE GENOMIC DNA]</scope>
    <source>
        <strain evidence="14">WCHAc010005</strain>
    </source>
</reference>
<dbReference type="Proteomes" id="UP000263753">
    <property type="component" value="Chromosome"/>
</dbReference>
<dbReference type="Gene3D" id="2.40.160.10">
    <property type="entry name" value="Porin"/>
    <property type="match status" value="1"/>
</dbReference>
<evidence type="ECO:0000256" key="7">
    <source>
        <dbReference type="ARBA" id="ARBA00023065"/>
    </source>
</evidence>
<evidence type="ECO:0000256" key="4">
    <source>
        <dbReference type="ARBA" id="ARBA00022452"/>
    </source>
</evidence>
<dbReference type="EMBL" id="CP032134">
    <property type="protein sequence ID" value="AXY56864.1"/>
    <property type="molecule type" value="Genomic_DNA"/>
</dbReference>
<dbReference type="AlphaFoldDB" id="A0A3B7LY13"/>
<feature type="domain" description="Porin" evidence="12">
    <location>
        <begin position="7"/>
        <end position="328"/>
    </location>
</feature>
<dbReference type="Pfam" id="PF13609">
    <property type="entry name" value="Porin_4"/>
    <property type="match status" value="1"/>
</dbReference>
<evidence type="ECO:0000256" key="1">
    <source>
        <dbReference type="ARBA" id="ARBA00004571"/>
    </source>
</evidence>
<evidence type="ECO:0000256" key="11">
    <source>
        <dbReference type="SAM" id="SignalP"/>
    </source>
</evidence>
<dbReference type="CDD" id="cd00342">
    <property type="entry name" value="gram_neg_porins"/>
    <property type="match status" value="1"/>
</dbReference>
<evidence type="ECO:0000256" key="9">
    <source>
        <dbReference type="ARBA" id="ARBA00023136"/>
    </source>
</evidence>
<gene>
    <name evidence="13" type="ORF">CDG60_10025</name>
</gene>
<organism evidence="13 14">
    <name type="scientific">Acinetobacter chinensis</name>
    <dbReference type="NCBI Taxonomy" id="2004650"/>
    <lineage>
        <taxon>Bacteria</taxon>
        <taxon>Pseudomonadati</taxon>
        <taxon>Pseudomonadota</taxon>
        <taxon>Gammaproteobacteria</taxon>
        <taxon>Moraxellales</taxon>
        <taxon>Moraxellaceae</taxon>
        <taxon>Acinetobacter</taxon>
    </lineage>
</organism>
<keyword evidence="9" id="KW-0472">Membrane</keyword>
<evidence type="ECO:0000256" key="10">
    <source>
        <dbReference type="ARBA" id="ARBA00023237"/>
    </source>
</evidence>
<evidence type="ECO:0000256" key="5">
    <source>
        <dbReference type="ARBA" id="ARBA00022692"/>
    </source>
</evidence>
<keyword evidence="10" id="KW-0998">Cell outer membrane</keyword>
<dbReference type="GO" id="GO:0009279">
    <property type="term" value="C:cell outer membrane"/>
    <property type="evidence" value="ECO:0007669"/>
    <property type="project" value="UniProtKB-SubCell"/>
</dbReference>
<name>A0A3B7LY13_9GAMM</name>
<feature type="chain" id="PRO_5017598162" evidence="11">
    <location>
        <begin position="21"/>
        <end position="350"/>
    </location>
</feature>